<reference evidence="7" key="1">
    <citation type="submission" date="2015-06" db="EMBL/GenBank/DDBJ databases">
        <authorList>
            <person name="Radhakrishnan R."/>
            <person name="Underwood A."/>
            <person name="Al-Shahib A."/>
        </authorList>
    </citation>
    <scope>NUCLEOTIDE SEQUENCE</scope>
    <source>
        <strain evidence="7">P19_London_7_VIM_2_05_10</strain>
    </source>
</reference>
<dbReference type="Proteomes" id="UP000284767">
    <property type="component" value="Unassembled WGS sequence"/>
</dbReference>
<dbReference type="InterPro" id="IPR009057">
    <property type="entry name" value="Homeodomain-like_sf"/>
</dbReference>
<dbReference type="eggNOG" id="COG1309">
    <property type="taxonomic scope" value="Bacteria"/>
</dbReference>
<dbReference type="Proteomes" id="UP000045039">
    <property type="component" value="Unassembled WGS sequence"/>
</dbReference>
<reference evidence="6" key="3">
    <citation type="submission" date="2015-08" db="EMBL/GenBank/DDBJ databases">
        <title>Pseudomonas aeruginosa strain CCBH4851 chromosome region.</title>
        <authorList>
            <person name="Silveira M.C."/>
            <person name="Carvalho-Assef A.P.D."/>
            <person name="Albano R.M."/>
        </authorList>
    </citation>
    <scope>NUCLEOTIDE SEQUENCE</scope>
    <source>
        <strain evidence="6">CCBH4851</strain>
    </source>
</reference>
<dbReference type="SUPFAM" id="SSF48498">
    <property type="entry name" value="Tetracyclin repressor-like, C-terminal domain"/>
    <property type="match status" value="1"/>
</dbReference>
<reference evidence="12" key="9">
    <citation type="submission" date="2023-06" db="EMBL/GenBank/DDBJ databases">
        <authorList>
            <consortium name="Clinical and Environmental Microbiology Branch: Whole genome sequencing antimicrobial resistance pathogens in the healthcare setting"/>
        </authorList>
    </citation>
    <scope>NUCLEOTIDE SEQUENCE</scope>
    <source>
        <strain evidence="12">2021CK-01020</strain>
    </source>
</reference>
<evidence type="ECO:0000313" key="13">
    <source>
        <dbReference type="Proteomes" id="UP000045039"/>
    </source>
</evidence>
<evidence type="ECO:0000313" key="6">
    <source>
        <dbReference type="EMBL" id="ALI58727.1"/>
    </source>
</evidence>
<evidence type="ECO:0000313" key="8">
    <source>
        <dbReference type="EMBL" id="MUI37286.1"/>
    </source>
</evidence>
<dbReference type="KEGG" id="paeb:NCGM1900_4045"/>
<dbReference type="PANTHER" id="PTHR47506">
    <property type="entry name" value="TRANSCRIPTIONAL REGULATORY PROTEIN"/>
    <property type="match status" value="1"/>
</dbReference>
<dbReference type="Gene3D" id="1.10.357.10">
    <property type="entry name" value="Tetracycline Repressor, domain 2"/>
    <property type="match status" value="1"/>
</dbReference>
<dbReference type="EMBL" id="KT454971">
    <property type="protein sequence ID" value="ALI58727.1"/>
    <property type="molecule type" value="Genomic_DNA"/>
</dbReference>
<dbReference type="PANTHER" id="PTHR47506:SF1">
    <property type="entry name" value="HTH-TYPE TRANSCRIPTIONAL REGULATOR YJDC"/>
    <property type="match status" value="1"/>
</dbReference>
<feature type="domain" description="HTH tetR-type" evidence="4">
    <location>
        <begin position="16"/>
        <end position="61"/>
    </location>
</feature>
<dbReference type="EMBL" id="CP136986">
    <property type="protein sequence ID" value="WOS80893.1"/>
    <property type="molecule type" value="Genomic_DNA"/>
</dbReference>
<evidence type="ECO:0000313" key="12">
    <source>
        <dbReference type="EMBL" id="WOS80893.1"/>
    </source>
</evidence>
<dbReference type="EMBL" id="NFFZ01000006">
    <property type="protein sequence ID" value="OTI61705.1"/>
    <property type="molecule type" value="Genomic_DNA"/>
</dbReference>
<keyword evidence="3" id="KW-0804">Transcription</keyword>
<protein>
    <submittedName>
        <fullName evidence="6">HTH-type transcriptional repressor ComR</fullName>
    </submittedName>
    <submittedName>
        <fullName evidence="9">TetR family transcriptional regulator</fullName>
    </submittedName>
    <submittedName>
        <fullName evidence="11">TetR/AcrR family transcriptional regulator</fullName>
    </submittedName>
</protein>
<dbReference type="Gene3D" id="1.10.10.60">
    <property type="entry name" value="Homeodomain-like"/>
    <property type="match status" value="1"/>
</dbReference>
<dbReference type="Proteomes" id="UP000644192">
    <property type="component" value="Unassembled WGS sequence"/>
</dbReference>
<evidence type="ECO:0000256" key="1">
    <source>
        <dbReference type="ARBA" id="ARBA00023015"/>
    </source>
</evidence>
<evidence type="ECO:0000313" key="16">
    <source>
        <dbReference type="Proteomes" id="UP000433532"/>
    </source>
</evidence>
<dbReference type="EMBL" id="WOAD01000017">
    <property type="protein sequence ID" value="MUI37286.1"/>
    <property type="molecule type" value="Genomic_DNA"/>
</dbReference>
<proteinExistence type="predicted"/>
<reference evidence="12" key="10">
    <citation type="submission" date="2023-10" db="EMBL/GenBank/DDBJ databases">
        <title>Pathogen: clinical or host-associated sample.</title>
        <authorList>
            <person name="Hergert J."/>
            <person name="Casey R."/>
            <person name="Wagner J."/>
            <person name="Young E.L."/>
            <person name="Oakeson K.F."/>
        </authorList>
    </citation>
    <scope>NUCLEOTIDE SEQUENCE</scope>
    <source>
        <strain evidence="12">2021CK-01020</strain>
    </source>
</reference>
<evidence type="ECO:0000313" key="11">
    <source>
        <dbReference type="EMBL" id="RPM07703.1"/>
    </source>
</evidence>
<dbReference type="Pfam" id="PF16925">
    <property type="entry name" value="TetR_C_13"/>
    <property type="match status" value="1"/>
</dbReference>
<dbReference type="Proteomes" id="UP000194857">
    <property type="component" value="Unassembled WGS sequence"/>
</dbReference>
<dbReference type="PATRIC" id="fig|287.1477.peg.2428"/>
<reference evidence="11 15" key="5">
    <citation type="submission" date="2017-08" db="EMBL/GenBank/DDBJ databases">
        <authorList>
            <person name="Feschi L."/>
            <person name="Jeukens J."/>
            <person name="Emond-Rheault J.-G."/>
            <person name="Kukavica-Ibrulj I."/>
            <person name="Boyle B."/>
            <person name="Levesque R.C."/>
        </authorList>
    </citation>
    <scope>NUCLEOTIDE SEQUENCE [LARGE SCALE GENOMIC DNA]</scope>
    <source>
        <strain evidence="11 15">PA-W36</strain>
    </source>
</reference>
<reference evidence="8 16" key="7">
    <citation type="submission" date="2019-11" db="EMBL/GenBank/DDBJ databases">
        <title>Genomes of ocular Pseudomonas aeruginosa isolates.</title>
        <authorList>
            <person name="Khan M."/>
            <person name="Rice S.A."/>
            <person name="Willcox M.D.P."/>
            <person name="Stapleton F."/>
        </authorList>
    </citation>
    <scope>NUCLEOTIDE SEQUENCE [LARGE SCALE GENOMIC DNA]</scope>
    <source>
        <strain evidence="8 16">PA221</strain>
    </source>
</reference>
<dbReference type="Proteomes" id="UP000433532">
    <property type="component" value="Unassembled WGS sequence"/>
</dbReference>
<dbReference type="Pfam" id="PF00440">
    <property type="entry name" value="TetR_N"/>
    <property type="match status" value="1"/>
</dbReference>
<evidence type="ECO:0000313" key="9">
    <source>
        <dbReference type="EMBL" id="MZZ12644.1"/>
    </source>
</evidence>
<keyword evidence="2" id="KW-0238">DNA-binding</keyword>
<evidence type="ECO:0000313" key="17">
    <source>
        <dbReference type="Proteomes" id="UP000644192"/>
    </source>
</evidence>
<evidence type="ECO:0000256" key="2">
    <source>
        <dbReference type="ARBA" id="ARBA00023125"/>
    </source>
</evidence>
<evidence type="ECO:0000259" key="5">
    <source>
        <dbReference type="Pfam" id="PF16925"/>
    </source>
</evidence>
<dbReference type="InterPro" id="IPR011075">
    <property type="entry name" value="TetR_C"/>
</dbReference>
<keyword evidence="1" id="KW-0805">Transcription regulation</keyword>
<evidence type="ECO:0000259" key="4">
    <source>
        <dbReference type="Pfam" id="PF00440"/>
    </source>
</evidence>
<organism evidence="9 17">
    <name type="scientific">Pseudomonas aeruginosa</name>
    <dbReference type="NCBI Taxonomy" id="287"/>
    <lineage>
        <taxon>Bacteria</taxon>
        <taxon>Pseudomonadati</taxon>
        <taxon>Pseudomonadota</taxon>
        <taxon>Gammaproteobacteria</taxon>
        <taxon>Pseudomonadales</taxon>
        <taxon>Pseudomonadaceae</taxon>
        <taxon>Pseudomonas</taxon>
    </lineage>
</organism>
<accession>A0A069PYK1</accession>
<reference evidence="9" key="8">
    <citation type="submission" date="2020-01" db="EMBL/GenBank/DDBJ databases">
        <title>Bacteria Cultured from War Wounds Associated with the Conflict in Eastern Ukraine.</title>
        <authorList>
            <person name="Snesrud E."/>
            <person name="Galac M.R."/>
            <person name="Mc Gann P."/>
            <person name="Valentine K."/>
            <person name="Viacheslav K."/>
        </authorList>
    </citation>
    <scope>NUCLEOTIDE SEQUENCE</scope>
    <source>
        <strain evidence="9">VNMU148</strain>
    </source>
</reference>
<dbReference type="EMBL" id="CVVU01000276">
    <property type="protein sequence ID" value="CRQ12739.1"/>
    <property type="molecule type" value="Genomic_DNA"/>
</dbReference>
<evidence type="ECO:0000313" key="10">
    <source>
        <dbReference type="EMBL" id="OTI61705.1"/>
    </source>
</evidence>
<dbReference type="SUPFAM" id="SSF46689">
    <property type="entry name" value="Homeodomain-like"/>
    <property type="match status" value="1"/>
</dbReference>
<feature type="domain" description="Tetracyclin repressor-like C-terminal" evidence="5">
    <location>
        <begin position="87"/>
        <end position="176"/>
    </location>
</feature>
<name>A0A069PYK1_PSEAI</name>
<dbReference type="Proteomes" id="UP001297540">
    <property type="component" value="Chromosome"/>
</dbReference>
<reference evidence="10 14" key="4">
    <citation type="submission" date="2017-05" db="EMBL/GenBank/DDBJ databases">
        <authorList>
            <person name="Song R."/>
            <person name="Chenine A.L."/>
            <person name="Ruprecht R.M."/>
        </authorList>
    </citation>
    <scope>NUCLEOTIDE SEQUENCE [LARGE SCALE GENOMIC DNA]</scope>
    <source>
        <strain evidence="10 14">S567_C10_BS</strain>
    </source>
</reference>
<accession>A0A1S1C701</accession>
<evidence type="ECO:0000256" key="3">
    <source>
        <dbReference type="ARBA" id="ARBA00023163"/>
    </source>
</evidence>
<dbReference type="GO" id="GO:0003677">
    <property type="term" value="F:DNA binding"/>
    <property type="evidence" value="ECO:0007669"/>
    <property type="project" value="UniProtKB-KW"/>
</dbReference>
<evidence type="ECO:0000313" key="15">
    <source>
        <dbReference type="Proteomes" id="UP000284767"/>
    </source>
</evidence>
<sequence>MAKRGRPCGFDREQALRRALDVFWEAGYEGATMAALKEAMGGICAPSMYAAYGSKEALFRSAVELYLSQECQLSKGAFALPTARESIAALLESAAVSYTTEGKPRGCLVDLSTTNFSPANKGVEDYLRDHRRRAARLLRERFARGVADGDVPAGADLDALTSFYSSVLQGLSIQARDGASRQQLLAIGRCAMAAWDSLLAVEAA</sequence>
<reference evidence="13" key="2">
    <citation type="submission" date="2015-06" db="EMBL/GenBank/DDBJ databases">
        <authorList>
            <person name="Radhakrishnan Rajesh"/>
            <person name="Underwood Anthony"/>
            <person name="Al-Shahib Ali"/>
        </authorList>
    </citation>
    <scope>NUCLEOTIDE SEQUENCE [LARGE SCALE GENOMIC DNA]</scope>
    <source>
        <strain evidence="13">P19_London_7_VIM_2_05_10</strain>
    </source>
</reference>
<dbReference type="InterPro" id="IPR036271">
    <property type="entry name" value="Tet_transcr_reg_TetR-rel_C_sf"/>
</dbReference>
<dbReference type="EMBL" id="NSNE01000020">
    <property type="protein sequence ID" value="RPM07703.1"/>
    <property type="molecule type" value="Genomic_DNA"/>
</dbReference>
<dbReference type="AlphaFoldDB" id="A0A069PYK1"/>
<reference evidence="11 15" key="6">
    <citation type="submission" date="2019-01" db="EMBL/GenBank/DDBJ databases">
        <title>The Pseudomonas aeruginosa pan-genome provides new insights on its population structure, horizontal gene transfer and pathogenicity.</title>
        <authorList>
            <person name="Freschi L."/>
            <person name="Vincent A.T."/>
            <person name="Jeukens J."/>
            <person name="Emond-Rheault J.-G."/>
            <person name="Kukavica-Ibrulj I."/>
            <person name="Dupont M.-J."/>
            <person name="Charette S.J."/>
            <person name="Boyle B."/>
            <person name="Levesque R.C."/>
        </authorList>
    </citation>
    <scope>NUCLEOTIDE SEQUENCE [LARGE SCALE GENOMIC DNA]</scope>
    <source>
        <strain evidence="11 15">PA-W36</strain>
    </source>
</reference>
<dbReference type="RefSeq" id="WP_003089808.1">
    <property type="nucleotide sequence ID" value="NZ_AP014622.1"/>
</dbReference>
<dbReference type="EMBL" id="WXZT01000006">
    <property type="protein sequence ID" value="MZZ12644.1"/>
    <property type="molecule type" value="Genomic_DNA"/>
</dbReference>
<gene>
    <name evidence="6" type="primary">comR</name>
    <name evidence="7" type="synonym">comR_3</name>
    <name evidence="10" type="ORF">CAZ10_13450</name>
    <name evidence="6" type="ORF">CCBH4851_00021</name>
    <name evidence="8" type="ORF">GNQ48_19960</name>
    <name evidence="9" type="ORF">GUL26_10335</name>
    <name evidence="11" type="ORF">IPC1295_26885</name>
    <name evidence="12" type="ORF">L4V69_17575</name>
    <name evidence="7" type="ORF">PAERUG_P19_London_7_VIM_2_05_10_06855</name>
</gene>
<evidence type="ECO:0000313" key="7">
    <source>
        <dbReference type="EMBL" id="CRQ12739.1"/>
    </source>
</evidence>
<dbReference type="InterPro" id="IPR001647">
    <property type="entry name" value="HTH_TetR"/>
</dbReference>
<dbReference type="OMA" id="FYATVQH"/>
<evidence type="ECO:0000313" key="14">
    <source>
        <dbReference type="Proteomes" id="UP000194857"/>
    </source>
</evidence>